<protein>
    <submittedName>
        <fullName evidence="2">Uncharacterized protein</fullName>
    </submittedName>
</protein>
<reference evidence="2 3" key="1">
    <citation type="journal article" date="2018" name="Genome Biol. Evol.">
        <title>Multiple Roots of Fruiting Body Formation in Amoebozoa.</title>
        <authorList>
            <person name="Hillmann F."/>
            <person name="Forbes G."/>
            <person name="Novohradska S."/>
            <person name="Ferling I."/>
            <person name="Riege K."/>
            <person name="Groth M."/>
            <person name="Westermann M."/>
            <person name="Marz M."/>
            <person name="Spaller T."/>
            <person name="Winckler T."/>
            <person name="Schaap P."/>
            <person name="Glockner G."/>
        </authorList>
    </citation>
    <scope>NUCLEOTIDE SEQUENCE [LARGE SCALE GENOMIC DNA]</scope>
    <source>
        <strain evidence="2 3">Jena</strain>
    </source>
</reference>
<dbReference type="AlphaFoldDB" id="A0A2P6MST2"/>
<evidence type="ECO:0000256" key="1">
    <source>
        <dbReference type="SAM" id="SignalP"/>
    </source>
</evidence>
<comment type="caution">
    <text evidence="2">The sequence shown here is derived from an EMBL/GenBank/DDBJ whole genome shotgun (WGS) entry which is preliminary data.</text>
</comment>
<name>A0A2P6MST2_9EUKA</name>
<evidence type="ECO:0000313" key="3">
    <source>
        <dbReference type="Proteomes" id="UP000241769"/>
    </source>
</evidence>
<proteinExistence type="predicted"/>
<feature type="signal peptide" evidence="1">
    <location>
        <begin position="1"/>
        <end position="18"/>
    </location>
</feature>
<accession>A0A2P6MST2</accession>
<organism evidence="2 3">
    <name type="scientific">Planoprotostelium fungivorum</name>
    <dbReference type="NCBI Taxonomy" id="1890364"/>
    <lineage>
        <taxon>Eukaryota</taxon>
        <taxon>Amoebozoa</taxon>
        <taxon>Evosea</taxon>
        <taxon>Variosea</taxon>
        <taxon>Cavosteliida</taxon>
        <taxon>Cavosteliaceae</taxon>
        <taxon>Planoprotostelium</taxon>
    </lineage>
</organism>
<sequence>MFIPVKLVLMLIISEVISFPIAAETHTVNVLVAGLVISITVTHCPQCIEHNTGGSATCGYV</sequence>
<keyword evidence="3" id="KW-1185">Reference proteome</keyword>
<evidence type="ECO:0000313" key="2">
    <source>
        <dbReference type="EMBL" id="PRP74746.1"/>
    </source>
</evidence>
<dbReference type="InParanoid" id="A0A2P6MST2"/>
<gene>
    <name evidence="2" type="ORF">PROFUN_16046</name>
</gene>
<feature type="chain" id="PRO_5015116537" evidence="1">
    <location>
        <begin position="19"/>
        <end position="61"/>
    </location>
</feature>
<dbReference type="EMBL" id="MDYQ01000442">
    <property type="protein sequence ID" value="PRP74746.1"/>
    <property type="molecule type" value="Genomic_DNA"/>
</dbReference>
<dbReference type="Proteomes" id="UP000241769">
    <property type="component" value="Unassembled WGS sequence"/>
</dbReference>
<keyword evidence="1" id="KW-0732">Signal</keyword>